<dbReference type="NCBIfam" id="TIGR01098">
    <property type="entry name" value="3A0109s03R"/>
    <property type="match status" value="1"/>
</dbReference>
<evidence type="ECO:0000313" key="2">
    <source>
        <dbReference type="EMBL" id="UPV75461.1"/>
    </source>
</evidence>
<dbReference type="GeneID" id="72184569"/>
<gene>
    <name evidence="2" type="ORF">M0R89_05180</name>
</gene>
<keyword evidence="3" id="KW-1185">Reference proteome</keyword>
<organism evidence="2 3">
    <name type="scientific">Halorussus limi</name>
    <dbReference type="NCBI Taxonomy" id="2938695"/>
    <lineage>
        <taxon>Archaea</taxon>
        <taxon>Methanobacteriati</taxon>
        <taxon>Methanobacteriota</taxon>
        <taxon>Stenosarchaea group</taxon>
        <taxon>Halobacteria</taxon>
        <taxon>Halobacteriales</taxon>
        <taxon>Haladaptataceae</taxon>
        <taxon>Halorussus</taxon>
    </lineage>
</organism>
<dbReference type="KEGG" id="halx:M0R89_05180"/>
<name>A0A8U0HXK5_9EURY</name>
<keyword evidence="1" id="KW-0732">Signal</keyword>
<dbReference type="InterPro" id="IPR006311">
    <property type="entry name" value="TAT_signal"/>
</dbReference>
<dbReference type="CDD" id="cd01071">
    <property type="entry name" value="PBP2_PhnD_like"/>
    <property type="match status" value="1"/>
</dbReference>
<dbReference type="Proteomes" id="UP000830729">
    <property type="component" value="Chromosome"/>
</dbReference>
<dbReference type="EMBL" id="CP096659">
    <property type="protein sequence ID" value="UPV75461.1"/>
    <property type="molecule type" value="Genomic_DNA"/>
</dbReference>
<dbReference type="NCBIfam" id="TIGR01409">
    <property type="entry name" value="TAT_signal_seq"/>
    <property type="match status" value="1"/>
</dbReference>
<accession>A0A8U0HXK5</accession>
<sequence>MENRRRFLKTAATAGAVGITGTAGCIGNLSGSGGSQEVRFILTPAESSVSVKKQYQGVFDYIEQETGVKIKAKKAGDYAAVYQALKSDQADIADASPTLGVVGTDEGVADILGIRVAYGAAKYFSLITTKPDNDINKLTDLKGETVAFADKLSTSGSLFPLYMLKQAGLDIGGAPEGNPKDFTGKWSGHDQAFKAMKNRDDVAAAGTGAFVSMPHVPKDQFPDRVKNIAAGFDDAGSKKPEMQLLKASQPIPRAPILMRSNWDSDKREDIKTALLEAEAKDLKNDNSAEDLWFTGLKKGDASDYKPVKNVKNALGLEFGSDS</sequence>
<dbReference type="PROSITE" id="PS51318">
    <property type="entry name" value="TAT"/>
    <property type="match status" value="1"/>
</dbReference>
<evidence type="ECO:0000256" key="1">
    <source>
        <dbReference type="ARBA" id="ARBA00022729"/>
    </source>
</evidence>
<proteinExistence type="predicted"/>
<dbReference type="InterPro" id="IPR005770">
    <property type="entry name" value="PhnD"/>
</dbReference>
<dbReference type="InterPro" id="IPR019546">
    <property type="entry name" value="TAT_signal_bac_arc"/>
</dbReference>
<dbReference type="GO" id="GO:0055085">
    <property type="term" value="P:transmembrane transport"/>
    <property type="evidence" value="ECO:0007669"/>
    <property type="project" value="InterPro"/>
</dbReference>
<dbReference type="PANTHER" id="PTHR35841">
    <property type="entry name" value="PHOSPHONATES-BINDING PERIPLASMIC PROTEIN"/>
    <property type="match status" value="1"/>
</dbReference>
<reference evidence="2 3" key="1">
    <citation type="submission" date="2022-04" db="EMBL/GenBank/DDBJ databases">
        <title>Diverse halophilic archaea isolated from saline environments.</title>
        <authorList>
            <person name="Cui H.-L."/>
        </authorList>
    </citation>
    <scope>NUCLEOTIDE SEQUENCE [LARGE SCALE GENOMIC DNA]</scope>
    <source>
        <strain evidence="2 3">XZYJT49</strain>
    </source>
</reference>
<protein>
    <submittedName>
        <fullName evidence="2">Phosphate/phosphite/phosphonate ABC transporter substrate-binding protein</fullName>
    </submittedName>
</protein>
<dbReference type="Gene3D" id="3.40.190.10">
    <property type="entry name" value="Periplasmic binding protein-like II"/>
    <property type="match status" value="2"/>
</dbReference>
<dbReference type="PANTHER" id="PTHR35841:SF1">
    <property type="entry name" value="PHOSPHONATES-BINDING PERIPLASMIC PROTEIN"/>
    <property type="match status" value="1"/>
</dbReference>
<dbReference type="AlphaFoldDB" id="A0A8U0HXK5"/>
<dbReference type="SUPFAM" id="SSF53850">
    <property type="entry name" value="Periplasmic binding protein-like II"/>
    <property type="match status" value="1"/>
</dbReference>
<evidence type="ECO:0000313" key="3">
    <source>
        <dbReference type="Proteomes" id="UP000830729"/>
    </source>
</evidence>
<dbReference type="Pfam" id="PF12974">
    <property type="entry name" value="Phosphonate-bd"/>
    <property type="match status" value="1"/>
</dbReference>
<dbReference type="PROSITE" id="PS51257">
    <property type="entry name" value="PROKAR_LIPOPROTEIN"/>
    <property type="match status" value="1"/>
</dbReference>
<dbReference type="GO" id="GO:0043190">
    <property type="term" value="C:ATP-binding cassette (ABC) transporter complex"/>
    <property type="evidence" value="ECO:0007669"/>
    <property type="project" value="InterPro"/>
</dbReference>
<dbReference type="RefSeq" id="WP_248651501.1">
    <property type="nucleotide sequence ID" value="NZ_CP096659.1"/>
</dbReference>